<evidence type="ECO:0000313" key="2">
    <source>
        <dbReference type="EMBL" id="MSS58788.1"/>
    </source>
</evidence>
<dbReference type="AlphaFoldDB" id="A0A7X2TGJ6"/>
<keyword evidence="1" id="KW-1133">Transmembrane helix</keyword>
<evidence type="ECO:0000256" key="1">
    <source>
        <dbReference type="SAM" id="Phobius"/>
    </source>
</evidence>
<proteinExistence type="predicted"/>
<organism evidence="2 3">
    <name type="scientific">Stecheria intestinalis</name>
    <dbReference type="NCBI Taxonomy" id="2606630"/>
    <lineage>
        <taxon>Bacteria</taxon>
        <taxon>Bacillati</taxon>
        <taxon>Bacillota</taxon>
        <taxon>Erysipelotrichia</taxon>
        <taxon>Erysipelotrichales</taxon>
        <taxon>Erysipelotrichaceae</taxon>
        <taxon>Stecheria</taxon>
    </lineage>
</organism>
<reference evidence="2 3" key="1">
    <citation type="submission" date="2019-08" db="EMBL/GenBank/DDBJ databases">
        <title>In-depth cultivation of the pig gut microbiome towards novel bacterial diversity and tailored functional studies.</title>
        <authorList>
            <person name="Wylensek D."/>
            <person name="Hitch T.C.A."/>
            <person name="Clavel T."/>
        </authorList>
    </citation>
    <scope>NUCLEOTIDE SEQUENCE [LARGE SCALE GENOMIC DNA]</scope>
    <source>
        <strain evidence="2 3">Oil+RF-744-GAM-WT-6</strain>
    </source>
</reference>
<keyword evidence="1" id="KW-0812">Transmembrane</keyword>
<comment type="caution">
    <text evidence="2">The sequence shown here is derived from an EMBL/GenBank/DDBJ whole genome shotgun (WGS) entry which is preliminary data.</text>
</comment>
<dbReference type="RefSeq" id="WP_154504724.1">
    <property type="nucleotide sequence ID" value="NZ_VUMN01000016.1"/>
</dbReference>
<name>A0A7X2TGJ6_9FIRM</name>
<accession>A0A7X2TGJ6</accession>
<gene>
    <name evidence="2" type="ORF">FYJ51_07690</name>
</gene>
<protein>
    <submittedName>
        <fullName evidence="2">Uncharacterized protein</fullName>
    </submittedName>
</protein>
<dbReference type="EMBL" id="VUMN01000016">
    <property type="protein sequence ID" value="MSS58788.1"/>
    <property type="molecule type" value="Genomic_DNA"/>
</dbReference>
<evidence type="ECO:0000313" key="3">
    <source>
        <dbReference type="Proteomes" id="UP000461880"/>
    </source>
</evidence>
<dbReference type="Proteomes" id="UP000461880">
    <property type="component" value="Unassembled WGS sequence"/>
</dbReference>
<keyword evidence="3" id="KW-1185">Reference proteome</keyword>
<sequence length="102" mass="10827">MKQMMRKLNSSAGESIAEVLAAMLVIALGIVMLVSMVSSSGNMIRRSEQSYAEYMDQFNALEVQASPAAAADPKPETADISMKCTSGADSYTGSITVWKAGQ</sequence>
<feature type="transmembrane region" description="Helical" evidence="1">
    <location>
        <begin position="20"/>
        <end position="37"/>
    </location>
</feature>
<keyword evidence="1" id="KW-0472">Membrane</keyword>